<dbReference type="EMBL" id="WHWB01032184">
    <property type="protein sequence ID" value="KAJ7426609.1"/>
    <property type="molecule type" value="Genomic_DNA"/>
</dbReference>
<keyword evidence="7" id="KW-0206">Cytoskeleton</keyword>
<evidence type="ECO:0000256" key="6">
    <source>
        <dbReference type="ARBA" id="ARBA00023054"/>
    </source>
</evidence>
<sequence>MAAAAAALWALPAPEAAERPQGEVKSMNSAALQGGAAKRTEMSSDEEKTTSPVLPKDSVQDSSVSSDQDEYEEPPRYPVVIPKFSLDLSKWTEFDSELRPAARSAKVTNGASHSKTPVSTSGKKSFAAKMEQPPLSEVTSSQGSTHGPREVNETEITLPDEKLNQIENLVELWTGSLKTNILTELRNWKLNLIQHHRLQMKQETEKHAAHVKQLCNEMENLKELLHTYEISIARKDEAMTNLSQALQKEKERVELMRKFTLWRIQRAKASQEEYANKVADRQFRTTLMKKVWAAWRSLSEEKWKDKVARACQLRAEDVCVQLTNDYEAKIAELTANLEQMKAEIVRLHSERDQYEDTMKKAFMRGVCALNLEAMSMFQGKDSRPDPDIGSRRNDNGTTVAGRLPPSQYNPPSPPPPPATALQLEGMFSSHLGHASTSQTRLDSDSSAIINSTATGSGVTSTQKLPMAKVITSAQQKAGRTITARITGRADIGQKSRTCGSLAVMGVAPPMSSVIVEKHHPVTQLFHKQIQSVDLAMFGVITMPPLFKDEYRARGVIETEVVAVQTHLTC</sequence>
<evidence type="ECO:0000313" key="14">
    <source>
        <dbReference type="Proteomes" id="UP001145742"/>
    </source>
</evidence>
<evidence type="ECO:0000256" key="5">
    <source>
        <dbReference type="ARBA" id="ARBA00022737"/>
    </source>
</evidence>
<evidence type="ECO:0000256" key="9">
    <source>
        <dbReference type="ARBA" id="ARBA00031694"/>
    </source>
</evidence>
<feature type="compositionally biased region" description="Pro residues" evidence="12">
    <location>
        <begin position="407"/>
        <end position="418"/>
    </location>
</feature>
<feature type="region of interest" description="Disordered" evidence="12">
    <location>
        <begin position="101"/>
        <end position="155"/>
    </location>
</feature>
<evidence type="ECO:0000256" key="7">
    <source>
        <dbReference type="ARBA" id="ARBA00023212"/>
    </source>
</evidence>
<feature type="coiled-coil region" evidence="11">
    <location>
        <begin position="211"/>
        <end position="252"/>
    </location>
</feature>
<feature type="compositionally biased region" description="Basic and acidic residues" evidence="12">
    <location>
        <begin position="38"/>
        <end position="49"/>
    </location>
</feature>
<dbReference type="Proteomes" id="UP001145742">
    <property type="component" value="Unassembled WGS sequence"/>
</dbReference>
<feature type="region of interest" description="Disordered" evidence="12">
    <location>
        <begin position="378"/>
        <end position="421"/>
    </location>
</feature>
<evidence type="ECO:0000313" key="13">
    <source>
        <dbReference type="EMBL" id="KAJ7426609.1"/>
    </source>
</evidence>
<dbReference type="PANTHER" id="PTHR28618:SF1">
    <property type="entry name" value="CENTROSOMAL PROTEIN POC5"/>
    <property type="match status" value="1"/>
</dbReference>
<feature type="compositionally biased region" description="Basic and acidic residues" evidence="12">
    <location>
        <begin position="380"/>
        <end position="394"/>
    </location>
</feature>
<comment type="subcellular location">
    <subcellularLocation>
        <location evidence="1">Cytoplasm</location>
        <location evidence="1">Cytoskeleton</location>
        <location evidence="1">Microtubule organizing center</location>
        <location evidence="1">Centrosome</location>
        <location evidence="1">Centriole</location>
    </subcellularLocation>
</comment>
<reference evidence="13" key="1">
    <citation type="submission" date="2019-10" db="EMBL/GenBank/DDBJ databases">
        <authorList>
            <person name="Soares A.E.R."/>
            <person name="Aleixo A."/>
            <person name="Schneider P."/>
            <person name="Miyaki C.Y."/>
            <person name="Schneider M.P."/>
            <person name="Mello C."/>
            <person name="Vasconcelos A.T.R."/>
        </authorList>
    </citation>
    <scope>NUCLEOTIDE SEQUENCE</scope>
    <source>
        <tissue evidence="13">Muscle</tissue>
    </source>
</reference>
<keyword evidence="8" id="KW-0131">Cell cycle</keyword>
<accession>A0ABQ9DUV6</accession>
<keyword evidence="14" id="KW-1185">Reference proteome</keyword>
<feature type="coiled-coil region" evidence="11">
    <location>
        <begin position="323"/>
        <end position="357"/>
    </location>
</feature>
<dbReference type="PANTHER" id="PTHR28618">
    <property type="entry name" value="CENTROSOMAL PROTEIN POC5"/>
    <property type="match status" value="1"/>
</dbReference>
<proteinExistence type="inferred from homology"/>
<evidence type="ECO:0000256" key="8">
    <source>
        <dbReference type="ARBA" id="ARBA00023306"/>
    </source>
</evidence>
<evidence type="ECO:0000256" key="12">
    <source>
        <dbReference type="SAM" id="MobiDB-lite"/>
    </source>
</evidence>
<feature type="compositionally biased region" description="Low complexity" evidence="12">
    <location>
        <begin position="1"/>
        <end position="15"/>
    </location>
</feature>
<comment type="function">
    <text evidence="10">Essential for the assembly of the distal half of centrioles, required for centriole elongation. Acts as a negative regulator of centriole elongation.</text>
</comment>
<keyword evidence="4" id="KW-0963">Cytoplasm</keyword>
<comment type="caution">
    <text evidence="13">The sequence shown here is derived from an EMBL/GenBank/DDBJ whole genome shotgun (WGS) entry which is preliminary data.</text>
</comment>
<feature type="compositionally biased region" description="Polar residues" evidence="12">
    <location>
        <begin position="106"/>
        <end position="123"/>
    </location>
</feature>
<feature type="region of interest" description="Disordered" evidence="12">
    <location>
        <begin position="1"/>
        <end position="76"/>
    </location>
</feature>
<evidence type="ECO:0000256" key="10">
    <source>
        <dbReference type="ARBA" id="ARBA00049959"/>
    </source>
</evidence>
<protein>
    <recommendedName>
        <fullName evidence="3">Centrosomal protein POC5</fullName>
    </recommendedName>
    <alternativeName>
        <fullName evidence="9">Protein of centriole 5</fullName>
    </alternativeName>
</protein>
<name>A0ABQ9DUV6_9PASS</name>
<evidence type="ECO:0000256" key="1">
    <source>
        <dbReference type="ARBA" id="ARBA00004114"/>
    </source>
</evidence>
<dbReference type="InterPro" id="IPR033351">
    <property type="entry name" value="POC5"/>
</dbReference>
<evidence type="ECO:0000256" key="3">
    <source>
        <dbReference type="ARBA" id="ARBA00014910"/>
    </source>
</evidence>
<keyword evidence="5" id="KW-0677">Repeat</keyword>
<evidence type="ECO:0000256" key="4">
    <source>
        <dbReference type="ARBA" id="ARBA00022490"/>
    </source>
</evidence>
<evidence type="ECO:0000256" key="11">
    <source>
        <dbReference type="SAM" id="Coils"/>
    </source>
</evidence>
<evidence type="ECO:0000256" key="2">
    <source>
        <dbReference type="ARBA" id="ARBA00010411"/>
    </source>
</evidence>
<gene>
    <name evidence="13" type="primary">poc5</name>
    <name evidence="13" type="ORF">WISP_14210</name>
</gene>
<comment type="similarity">
    <text evidence="2">Belongs to the POC5 family.</text>
</comment>
<organism evidence="13 14">
    <name type="scientific">Willisornis vidua</name>
    <name type="common">Xingu scale-backed antbird</name>
    <dbReference type="NCBI Taxonomy" id="1566151"/>
    <lineage>
        <taxon>Eukaryota</taxon>
        <taxon>Metazoa</taxon>
        <taxon>Chordata</taxon>
        <taxon>Craniata</taxon>
        <taxon>Vertebrata</taxon>
        <taxon>Euteleostomi</taxon>
        <taxon>Archelosauria</taxon>
        <taxon>Archosauria</taxon>
        <taxon>Dinosauria</taxon>
        <taxon>Saurischia</taxon>
        <taxon>Theropoda</taxon>
        <taxon>Coelurosauria</taxon>
        <taxon>Aves</taxon>
        <taxon>Neognathae</taxon>
        <taxon>Neoaves</taxon>
        <taxon>Telluraves</taxon>
        <taxon>Australaves</taxon>
        <taxon>Passeriformes</taxon>
        <taxon>Thamnophilidae</taxon>
        <taxon>Willisornis</taxon>
    </lineage>
</organism>
<keyword evidence="6 11" id="KW-0175">Coiled coil</keyword>